<gene>
    <name evidence="2" type="ORF">RICGR_1444</name>
</gene>
<protein>
    <recommendedName>
        <fullName evidence="4">PreQ0 transporter</fullName>
    </recommendedName>
</protein>
<reference evidence="2" key="2">
    <citation type="submission" date="2007-10" db="EMBL/GenBank/DDBJ databases">
        <authorList>
            <person name="Myers G.S."/>
        </authorList>
    </citation>
    <scope>NUCLEOTIDE SEQUENCE [LARGE SCALE GENOMIC DNA]</scope>
</reference>
<dbReference type="STRING" id="59196.RICGR_1444"/>
<dbReference type="AlphaFoldDB" id="A8PQ83"/>
<dbReference type="OrthoDB" id="5456784at2"/>
<organism evidence="2 3">
    <name type="scientific">Rickettsiella grylli</name>
    <dbReference type="NCBI Taxonomy" id="59196"/>
    <lineage>
        <taxon>Bacteria</taxon>
        <taxon>Pseudomonadati</taxon>
        <taxon>Pseudomonadota</taxon>
        <taxon>Gammaproteobacteria</taxon>
        <taxon>Legionellales</taxon>
        <taxon>Coxiellaceae</taxon>
        <taxon>Rickettsiella</taxon>
    </lineage>
</organism>
<evidence type="ECO:0000313" key="2">
    <source>
        <dbReference type="EMBL" id="EDP47043.1"/>
    </source>
</evidence>
<evidence type="ECO:0008006" key="4">
    <source>
        <dbReference type="Google" id="ProtNLM"/>
    </source>
</evidence>
<evidence type="ECO:0000256" key="1">
    <source>
        <dbReference type="SAM" id="Phobius"/>
    </source>
</evidence>
<keyword evidence="1" id="KW-1133">Transmembrane helix</keyword>
<accession>A8PQ83</accession>
<keyword evidence="1" id="KW-0812">Transmembrane</keyword>
<reference evidence="2" key="1">
    <citation type="submission" date="2006-04" db="EMBL/GenBank/DDBJ databases">
        <authorList>
            <person name="Seshadri R."/>
            <person name="Federici B.A."/>
        </authorList>
    </citation>
    <scope>NUCLEOTIDE SEQUENCE [LARGE SCALE GENOMIC DNA]</scope>
</reference>
<keyword evidence="3" id="KW-1185">Reference proteome</keyword>
<dbReference type="Proteomes" id="UP000054075">
    <property type="component" value="Unassembled WGS sequence"/>
</dbReference>
<evidence type="ECO:0000313" key="3">
    <source>
        <dbReference type="Proteomes" id="UP000054075"/>
    </source>
</evidence>
<proteinExistence type="predicted"/>
<feature type="transmembrane region" description="Helical" evidence="1">
    <location>
        <begin position="111"/>
        <end position="130"/>
    </location>
</feature>
<feature type="transmembrane region" description="Helical" evidence="1">
    <location>
        <begin position="136"/>
        <end position="156"/>
    </location>
</feature>
<feature type="transmembrane region" description="Helical" evidence="1">
    <location>
        <begin position="12"/>
        <end position="33"/>
    </location>
</feature>
<sequence length="175" mass="20157">MKGLLNYKYNVAYVSLIVLVNTLFAYVPLMQVMNTEISPMDWTVGIVYVLRDFAQREIEHKVILTMFVGSLISYFLASKTLAIASMSAFLIAELMDWSVYTFTKRALSQRILWSATLSAPIDSSVFLWIVHQLNGLAVMILSLAKIIGVFIVWYAWRNRERRRLTHLTMVAINQR</sequence>
<feature type="transmembrane region" description="Helical" evidence="1">
    <location>
        <begin position="71"/>
        <end position="91"/>
    </location>
</feature>
<keyword evidence="1" id="KW-0472">Membrane</keyword>
<name>A8PQ83_9COXI</name>
<dbReference type="eggNOG" id="COG1738">
    <property type="taxonomic scope" value="Bacteria"/>
</dbReference>
<dbReference type="RefSeq" id="WP_006036005.1">
    <property type="nucleotide sequence ID" value="NZ_AAQJ02000001.1"/>
</dbReference>
<dbReference type="EMBL" id="AAQJ02000001">
    <property type="protein sequence ID" value="EDP47043.1"/>
    <property type="molecule type" value="Genomic_DNA"/>
</dbReference>
<comment type="caution">
    <text evidence="2">The sequence shown here is derived from an EMBL/GenBank/DDBJ whole genome shotgun (WGS) entry which is preliminary data.</text>
</comment>